<dbReference type="Proteomes" id="UP000198891">
    <property type="component" value="Unassembled WGS sequence"/>
</dbReference>
<accession>A0A1H3JKQ7</accession>
<evidence type="ECO:0000256" key="3">
    <source>
        <dbReference type="ARBA" id="ARBA00022692"/>
    </source>
</evidence>
<comment type="subcellular location">
    <subcellularLocation>
        <location evidence="1">Cell membrane</location>
        <topology evidence="1">Multi-pass membrane protein</topology>
    </subcellularLocation>
</comment>
<feature type="transmembrane region" description="Helical" evidence="7">
    <location>
        <begin position="156"/>
        <end position="174"/>
    </location>
</feature>
<dbReference type="STRING" id="381665.SAMN05216554_0222"/>
<dbReference type="InterPro" id="IPR020846">
    <property type="entry name" value="MFS_dom"/>
</dbReference>
<feature type="transmembrane region" description="Helical" evidence="7">
    <location>
        <begin position="93"/>
        <end position="116"/>
    </location>
</feature>
<keyword evidence="4 7" id="KW-1133">Transmembrane helix</keyword>
<evidence type="ECO:0000256" key="4">
    <source>
        <dbReference type="ARBA" id="ARBA00022989"/>
    </source>
</evidence>
<keyword evidence="2" id="KW-1003">Cell membrane</keyword>
<dbReference type="Pfam" id="PF07690">
    <property type="entry name" value="MFS_1"/>
    <property type="match status" value="1"/>
</dbReference>
<feature type="transmembrane region" description="Helical" evidence="7">
    <location>
        <begin position="319"/>
        <end position="338"/>
    </location>
</feature>
<sequence>MAYDCPVTELDSAPVDEDSPSAPVGPAQDTDAGPAPIRDVGVVRRWLAIVALALGGFGIGVTEFVTMGLLPNIARDLLPGTYSVDPASANASAGYLVSAYALGVVIGAPTIAAAAARWPRKRLLVVLVSVFVAGNLLSAVLPSFGLVLAARFLSGLPHGAYFGIASLVAASLMGPGKRARGVSFVLAGLAIANVVGVPAGTFIGQELGWRSAYLMVTVIFALTLVAILAAVPFRPGDPSATMRNELRVFSRLQVWLTLVLASIGFGGVFAVYTFIAPVVTDVAGLASGVVPWVLVMFGVGMTGGNFLSGWLADRSVSRTLLASLSALGLSALGFALFANTTPGLLIFIFLIGACAGACSPAIQTRLMDVSHNAQSIAAALNHSSLNIGNSVGAFLGGLAIAAGFGYLSPAVVGVGLAAVGLAVLVLSLGIDRRRARAAH</sequence>
<organism evidence="9 10">
    <name type="scientific">Herbiconiux ginsengi</name>
    <dbReference type="NCBI Taxonomy" id="381665"/>
    <lineage>
        <taxon>Bacteria</taxon>
        <taxon>Bacillati</taxon>
        <taxon>Actinomycetota</taxon>
        <taxon>Actinomycetes</taxon>
        <taxon>Micrococcales</taxon>
        <taxon>Microbacteriaceae</taxon>
        <taxon>Herbiconiux</taxon>
    </lineage>
</organism>
<keyword evidence="3 7" id="KW-0812">Transmembrane</keyword>
<keyword evidence="10" id="KW-1185">Reference proteome</keyword>
<gene>
    <name evidence="9" type="ORF">SAMN05216554_0222</name>
</gene>
<feature type="transmembrane region" description="Helical" evidence="7">
    <location>
        <begin position="344"/>
        <end position="362"/>
    </location>
</feature>
<feature type="transmembrane region" description="Helical" evidence="7">
    <location>
        <begin position="181"/>
        <end position="200"/>
    </location>
</feature>
<dbReference type="PANTHER" id="PTHR43124">
    <property type="entry name" value="PURINE EFFLUX PUMP PBUE"/>
    <property type="match status" value="1"/>
</dbReference>
<feature type="transmembrane region" description="Helical" evidence="7">
    <location>
        <begin position="46"/>
        <end position="73"/>
    </location>
</feature>
<dbReference type="Gene3D" id="1.20.1250.20">
    <property type="entry name" value="MFS general substrate transporter like domains"/>
    <property type="match status" value="2"/>
</dbReference>
<evidence type="ECO:0000256" key="6">
    <source>
        <dbReference type="SAM" id="MobiDB-lite"/>
    </source>
</evidence>
<dbReference type="GO" id="GO:0005886">
    <property type="term" value="C:plasma membrane"/>
    <property type="evidence" value="ECO:0007669"/>
    <property type="project" value="UniProtKB-SubCell"/>
</dbReference>
<dbReference type="InterPro" id="IPR050189">
    <property type="entry name" value="MFS_Efflux_Transporters"/>
</dbReference>
<evidence type="ECO:0000256" key="2">
    <source>
        <dbReference type="ARBA" id="ARBA00022475"/>
    </source>
</evidence>
<feature type="transmembrane region" description="Helical" evidence="7">
    <location>
        <begin position="123"/>
        <end position="150"/>
    </location>
</feature>
<dbReference type="InterPro" id="IPR011701">
    <property type="entry name" value="MFS"/>
</dbReference>
<feature type="domain" description="Major facilitator superfamily (MFS) profile" evidence="8">
    <location>
        <begin position="48"/>
        <end position="433"/>
    </location>
</feature>
<dbReference type="PROSITE" id="PS50850">
    <property type="entry name" value="MFS"/>
    <property type="match status" value="1"/>
</dbReference>
<dbReference type="CDD" id="cd17324">
    <property type="entry name" value="MFS_NepI_like"/>
    <property type="match status" value="1"/>
</dbReference>
<evidence type="ECO:0000313" key="10">
    <source>
        <dbReference type="Proteomes" id="UP000198891"/>
    </source>
</evidence>
<protein>
    <submittedName>
        <fullName evidence="9">MFS transporter, DHA1 family, inner membrane transport protein</fullName>
    </submittedName>
</protein>
<dbReference type="InterPro" id="IPR036259">
    <property type="entry name" value="MFS_trans_sf"/>
</dbReference>
<dbReference type="GO" id="GO:0022857">
    <property type="term" value="F:transmembrane transporter activity"/>
    <property type="evidence" value="ECO:0007669"/>
    <property type="project" value="InterPro"/>
</dbReference>
<evidence type="ECO:0000256" key="5">
    <source>
        <dbReference type="ARBA" id="ARBA00023136"/>
    </source>
</evidence>
<dbReference type="SUPFAM" id="SSF103473">
    <property type="entry name" value="MFS general substrate transporter"/>
    <property type="match status" value="1"/>
</dbReference>
<evidence type="ECO:0000313" key="9">
    <source>
        <dbReference type="EMBL" id="SDY40570.1"/>
    </source>
</evidence>
<dbReference type="PANTHER" id="PTHR43124:SF3">
    <property type="entry name" value="CHLORAMPHENICOL EFFLUX PUMP RV0191"/>
    <property type="match status" value="1"/>
</dbReference>
<dbReference type="AlphaFoldDB" id="A0A1H3JKQ7"/>
<name>A0A1H3JKQ7_9MICO</name>
<feature type="transmembrane region" description="Helical" evidence="7">
    <location>
        <begin position="212"/>
        <end position="233"/>
    </location>
</feature>
<proteinExistence type="predicted"/>
<evidence type="ECO:0000256" key="7">
    <source>
        <dbReference type="SAM" id="Phobius"/>
    </source>
</evidence>
<feature type="transmembrane region" description="Helical" evidence="7">
    <location>
        <begin position="410"/>
        <end position="430"/>
    </location>
</feature>
<feature type="transmembrane region" description="Helical" evidence="7">
    <location>
        <begin position="254"/>
        <end position="276"/>
    </location>
</feature>
<evidence type="ECO:0000256" key="1">
    <source>
        <dbReference type="ARBA" id="ARBA00004651"/>
    </source>
</evidence>
<feature type="transmembrane region" description="Helical" evidence="7">
    <location>
        <begin position="383"/>
        <end position="404"/>
    </location>
</feature>
<feature type="transmembrane region" description="Helical" evidence="7">
    <location>
        <begin position="282"/>
        <end position="307"/>
    </location>
</feature>
<feature type="region of interest" description="Disordered" evidence="6">
    <location>
        <begin position="1"/>
        <end position="33"/>
    </location>
</feature>
<evidence type="ECO:0000259" key="8">
    <source>
        <dbReference type="PROSITE" id="PS50850"/>
    </source>
</evidence>
<reference evidence="9 10" key="1">
    <citation type="submission" date="2016-10" db="EMBL/GenBank/DDBJ databases">
        <authorList>
            <person name="de Groot N.N."/>
        </authorList>
    </citation>
    <scope>NUCLEOTIDE SEQUENCE [LARGE SCALE GENOMIC DNA]</scope>
    <source>
        <strain evidence="9 10">CGMCC 4.3491</strain>
    </source>
</reference>
<keyword evidence="5 7" id="KW-0472">Membrane</keyword>
<dbReference type="EMBL" id="FNPZ01000001">
    <property type="protein sequence ID" value="SDY40570.1"/>
    <property type="molecule type" value="Genomic_DNA"/>
</dbReference>